<name>E7RTQ4_9BURK</name>
<protein>
    <submittedName>
        <fullName evidence="1">Uncharacterized protein</fullName>
    </submittedName>
</protein>
<proteinExistence type="predicted"/>
<reference evidence="1 2" key="1">
    <citation type="submission" date="2010-12" db="EMBL/GenBank/DDBJ databases">
        <authorList>
            <person name="Muzny D."/>
            <person name="Qin X."/>
            <person name="Deng J."/>
            <person name="Jiang H."/>
            <person name="Liu Y."/>
            <person name="Qu J."/>
            <person name="Song X.-Z."/>
            <person name="Zhang L."/>
            <person name="Thornton R."/>
            <person name="Coyle M."/>
            <person name="Francisco L."/>
            <person name="Jackson L."/>
            <person name="Javaid M."/>
            <person name="Korchina V."/>
            <person name="Kovar C."/>
            <person name="Mata R."/>
            <person name="Mathew T."/>
            <person name="Ngo R."/>
            <person name="Nguyen L."/>
            <person name="Nguyen N."/>
            <person name="Okwuonu G."/>
            <person name="Ongeri F."/>
            <person name="Pham C."/>
            <person name="Simmons D."/>
            <person name="Wilczek-Boney K."/>
            <person name="Hale W."/>
            <person name="Jakkamsetti A."/>
            <person name="Pham P."/>
            <person name="Ruth R."/>
            <person name="San Lucas F."/>
            <person name="Warren J."/>
            <person name="Zhang J."/>
            <person name="Zhao Z."/>
            <person name="Zhou C."/>
            <person name="Zhu D."/>
            <person name="Lee S."/>
            <person name="Bess C."/>
            <person name="Blankenburg K."/>
            <person name="Forbes L."/>
            <person name="Fu Q."/>
            <person name="Gubbala S."/>
            <person name="Hirani K."/>
            <person name="Jayaseelan J.C."/>
            <person name="Lara F."/>
            <person name="Munidasa M."/>
            <person name="Palculict T."/>
            <person name="Patil S."/>
            <person name="Pu L.-L."/>
            <person name="Saada N."/>
            <person name="Tang L."/>
            <person name="Weissenberger G."/>
            <person name="Zhu Y."/>
            <person name="Hemphill L."/>
            <person name="Shang Y."/>
            <person name="Youmans B."/>
            <person name="Ayvaz T."/>
            <person name="Ross M."/>
            <person name="Santibanez J."/>
            <person name="Aqrawi P."/>
            <person name="Gross S."/>
            <person name="Joshi V."/>
            <person name="Fowler G."/>
            <person name="Nazareth L."/>
            <person name="Reid J."/>
            <person name="Worley K."/>
            <person name="Petrosino J."/>
            <person name="Highlander S."/>
            <person name="Gibbs R."/>
        </authorList>
    </citation>
    <scope>NUCLEOTIDE SEQUENCE [LARGE SCALE GENOMIC DNA]</scope>
    <source>
        <strain evidence="1 2">ATCC 51599</strain>
    </source>
</reference>
<sequence length="758" mass="79790">MPQVKPLPAYSENASVSYAHGENKALGATVFSGSNDETAPAFVRITAIQGKDGEAAAGTMSLLGGNAIVPNQVISRADFDKVVWDASKSEGGSFSFVPVQDAQGTALPGALEQTVTIHEAPALPTYEADMSVAYTYNQSKAVGADIFNGTDSATAPSFVRITAIQGKDGEAAANTMSLKDGDALTAGSVVSRADFDKVVWDASKNEGGSFKFIPVQDAQGTALPGAVEQTVSINEARPLYHIAAENFDLLDAYPHLVNEHPAYVQVTNIVEANDTNGILDALVLGEDGGTVLKVGDIIRAEDFGRVYWNYASNDGGKVFLATYNAEGRLIDPGRYFMELEPSWKTPAEAPALPTYKADVSLDYAFNESKVVGDGIFNGTDSKTAPAFVRITAIQGKDGEAAAHTMSLQGGDALTAGSVVARADFDKVVWDASKNEGGSFKFIPVQDAQGTALPGAVEQTVTIHEAPALPTYQADMSVAYTYNQNKAVGADIFNGTDSATAPAFVRITAIQGKDGDAAANTMSLKDGDALTVGSVVSRADFDKVVWDASKNEGGSFKFIPVQDAQGTVLQGAIEQTVSINEGRPIFHIPAENFDLVERYPHLADEHPAYVKVTNIVETNDTNGILDALVLGEDGGTVLKNGDIIRAEDFGRVYWNHASNDGGSAIVTPYNANDRMIDPGPYPMTLTPKTLAQKSLPAPHHEQEATDASPELVGVAQPAMNGAMPLGAQAQHPGMTPLAMSSTALLDSLLEQHPGTTGLL</sequence>
<accession>E7RTQ4</accession>
<dbReference type="Proteomes" id="UP000011021">
    <property type="component" value="Unassembled WGS sequence"/>
</dbReference>
<comment type="caution">
    <text evidence="1">The sequence shown here is derived from an EMBL/GenBank/DDBJ whole genome shotgun (WGS) entry which is preliminary data.</text>
</comment>
<dbReference type="EMBL" id="AEQP01000001">
    <property type="protein sequence ID" value="EFV96140.1"/>
    <property type="molecule type" value="Genomic_DNA"/>
</dbReference>
<dbReference type="AlphaFoldDB" id="E7RTQ4"/>
<evidence type="ECO:0000313" key="2">
    <source>
        <dbReference type="Proteomes" id="UP000011021"/>
    </source>
</evidence>
<dbReference type="HOGENOM" id="CLU_345400_0_0_4"/>
<evidence type="ECO:0000313" key="1">
    <source>
        <dbReference type="EMBL" id="EFV96140.1"/>
    </source>
</evidence>
<organism evidence="1 2">
    <name type="scientific">Lautropia mirabilis ATCC 51599</name>
    <dbReference type="NCBI Taxonomy" id="887898"/>
    <lineage>
        <taxon>Bacteria</taxon>
        <taxon>Pseudomonadati</taxon>
        <taxon>Pseudomonadota</taxon>
        <taxon>Betaproteobacteria</taxon>
        <taxon>Burkholderiales</taxon>
        <taxon>Burkholderiaceae</taxon>
        <taxon>Lautropia</taxon>
    </lineage>
</organism>
<keyword evidence="2" id="KW-1185">Reference proteome</keyword>
<gene>
    <name evidence="1" type="ORF">HMPREF0551_0323</name>
</gene>